<evidence type="ECO:0000259" key="3">
    <source>
        <dbReference type="PROSITE" id="PS50850"/>
    </source>
</evidence>
<evidence type="ECO:0000256" key="2">
    <source>
        <dbReference type="SAM" id="Phobius"/>
    </source>
</evidence>
<dbReference type="InterPro" id="IPR020846">
    <property type="entry name" value="MFS_dom"/>
</dbReference>
<gene>
    <name evidence="4" type="ORF">AEP_T2_09</name>
</gene>
<keyword evidence="2" id="KW-1133">Transmembrane helix</keyword>
<dbReference type="CDD" id="cd17324">
    <property type="entry name" value="MFS_NepI_like"/>
    <property type="match status" value="1"/>
</dbReference>
<sequence length="464" mass="48518">MKPDHPLSGAVVLLFAVACGLAVGNVYYAQPLLDAMAEAFAMDPATIGIVVTLTQIGYGAGLLLLVPLGDLLNRRRLIVTQTLLSSLALLMIALASSSTWLLLGMTLTGLLAVVTQILVAYAATLAIPTQRGRVVGVITSGIVVGILLARTVAGGMADLAGWRSIYLLSAGLTLVMALLLFRVLPKHEDARPDSAYAALIGSVFKLFKEEPVLRQRAMLALLTFASAMVLWTPLVLPLSAPPLSLSHTEIGLFGLAGAAGALAAARAGHLADRGLGQWTSGLSLLLMLASWLPIALTQSSLWALLLGVITLDLGLQAVHVTSQSMIYSVRPEAQSRLTAGYMLFYSIGSALGSIGSTAMYAWAGWIGVCWLGAGINAVALIYWWMTLTPAPSPHFSATLITRDPYPAACCSAHHPDAPNRETMPPPNAAAQSGTADTPDTHAPCAGTQTPAHSPARSKATATNY</sequence>
<evidence type="ECO:0000313" key="4">
    <source>
        <dbReference type="EMBL" id="AHI16500.1"/>
    </source>
</evidence>
<protein>
    <submittedName>
        <fullName evidence="4">MFS permease protein</fullName>
    </submittedName>
</protein>
<accession>W5XKI9</accession>
<dbReference type="PROSITE" id="PS51257">
    <property type="entry name" value="PROKAR_LIPOPROTEIN"/>
    <property type="match status" value="1"/>
</dbReference>
<organism evidence="4">
    <name type="scientific">uncultured soil microorganism</name>
    <dbReference type="NCBI Taxonomy" id="1457551"/>
    <lineage>
        <taxon>unclassified sequences</taxon>
        <taxon>environmental samples</taxon>
    </lineage>
</organism>
<dbReference type="PROSITE" id="PS50850">
    <property type="entry name" value="MFS"/>
    <property type="match status" value="1"/>
</dbReference>
<dbReference type="SUPFAM" id="SSF103473">
    <property type="entry name" value="MFS general substrate transporter"/>
    <property type="match status" value="1"/>
</dbReference>
<dbReference type="GO" id="GO:0022857">
    <property type="term" value="F:transmembrane transporter activity"/>
    <property type="evidence" value="ECO:0007669"/>
    <property type="project" value="InterPro"/>
</dbReference>
<feature type="transmembrane region" description="Helical" evidence="2">
    <location>
        <begin position="134"/>
        <end position="153"/>
    </location>
</feature>
<feature type="transmembrane region" description="Helical" evidence="2">
    <location>
        <begin position="275"/>
        <end position="294"/>
    </location>
</feature>
<dbReference type="AlphaFoldDB" id="W5XKI9"/>
<feature type="region of interest" description="Disordered" evidence="1">
    <location>
        <begin position="411"/>
        <end position="464"/>
    </location>
</feature>
<reference evidence="4" key="1">
    <citation type="submission" date="2013-07" db="EMBL/GenBank/DDBJ databases">
        <authorList>
            <person name="Tan H."/>
            <person name="Mooij M.J."/>
            <person name="Barret M."/>
            <person name="Henneberger R."/>
            <person name="Dobson A.D.W."/>
            <person name="O'Gara F."/>
        </authorList>
    </citation>
    <scope>NUCLEOTIDE SEQUENCE</scope>
</reference>
<dbReference type="PANTHER" id="PTHR42910:SF1">
    <property type="entry name" value="MAJOR FACILITATOR SUPERFAMILY (MFS) PROFILE DOMAIN-CONTAINING PROTEIN"/>
    <property type="match status" value="1"/>
</dbReference>
<feature type="transmembrane region" description="Helical" evidence="2">
    <location>
        <begin position="101"/>
        <end position="122"/>
    </location>
</feature>
<feature type="transmembrane region" description="Helical" evidence="2">
    <location>
        <begin position="362"/>
        <end position="385"/>
    </location>
</feature>
<dbReference type="InterPro" id="IPR036259">
    <property type="entry name" value="MFS_trans_sf"/>
</dbReference>
<dbReference type="PANTHER" id="PTHR42910">
    <property type="entry name" value="TRANSPORTER SCO4007-RELATED"/>
    <property type="match status" value="1"/>
</dbReference>
<feature type="transmembrane region" description="Helical" evidence="2">
    <location>
        <begin position="77"/>
        <end position="95"/>
    </location>
</feature>
<dbReference type="Pfam" id="PF07690">
    <property type="entry name" value="MFS_1"/>
    <property type="match status" value="1"/>
</dbReference>
<feature type="domain" description="Major facilitator superfamily (MFS) profile" evidence="3">
    <location>
        <begin position="8"/>
        <end position="391"/>
    </location>
</feature>
<evidence type="ECO:0000256" key="1">
    <source>
        <dbReference type="SAM" id="MobiDB-lite"/>
    </source>
</evidence>
<dbReference type="InterPro" id="IPR011701">
    <property type="entry name" value="MFS"/>
</dbReference>
<feature type="transmembrane region" description="Helical" evidence="2">
    <location>
        <begin position="250"/>
        <end position="268"/>
    </location>
</feature>
<feature type="transmembrane region" description="Helical" evidence="2">
    <location>
        <begin position="165"/>
        <end position="184"/>
    </location>
</feature>
<feature type="transmembrane region" description="Helical" evidence="2">
    <location>
        <begin position="217"/>
        <end position="238"/>
    </location>
</feature>
<feature type="transmembrane region" description="Helical" evidence="2">
    <location>
        <begin position="46"/>
        <end position="65"/>
    </location>
</feature>
<dbReference type="Gene3D" id="1.20.1250.20">
    <property type="entry name" value="MFS general substrate transporter like domains"/>
    <property type="match status" value="1"/>
</dbReference>
<keyword evidence="2" id="KW-0812">Transmembrane</keyword>
<feature type="transmembrane region" description="Helical" evidence="2">
    <location>
        <begin position="300"/>
        <end position="318"/>
    </location>
</feature>
<feature type="transmembrane region" description="Helical" evidence="2">
    <location>
        <begin position="339"/>
        <end position="356"/>
    </location>
</feature>
<proteinExistence type="predicted"/>
<dbReference type="EMBL" id="KF369975">
    <property type="protein sequence ID" value="AHI16500.1"/>
    <property type="molecule type" value="Genomic_DNA"/>
</dbReference>
<name>W5XKI9_9ZZZZ</name>
<keyword evidence="2" id="KW-0472">Membrane</keyword>